<sequence>MFQMEITSAECRPRISFFVPFFLQTAIVQHDRHSDEWRLGSLGVQRQAEEHASEVWKRSGAWFFKGFPKQFLPSPMPLTKPKETALQDAAERQKPTASEPREADTQPKAP</sequence>
<evidence type="ECO:0000313" key="2">
    <source>
        <dbReference type="EMBL" id="MEQ2165314.1"/>
    </source>
</evidence>
<organism evidence="2 3">
    <name type="scientific">Goodea atripinnis</name>
    <dbReference type="NCBI Taxonomy" id="208336"/>
    <lineage>
        <taxon>Eukaryota</taxon>
        <taxon>Metazoa</taxon>
        <taxon>Chordata</taxon>
        <taxon>Craniata</taxon>
        <taxon>Vertebrata</taxon>
        <taxon>Euteleostomi</taxon>
        <taxon>Actinopterygii</taxon>
        <taxon>Neopterygii</taxon>
        <taxon>Teleostei</taxon>
        <taxon>Neoteleostei</taxon>
        <taxon>Acanthomorphata</taxon>
        <taxon>Ovalentaria</taxon>
        <taxon>Atherinomorphae</taxon>
        <taxon>Cyprinodontiformes</taxon>
        <taxon>Goodeidae</taxon>
        <taxon>Goodea</taxon>
    </lineage>
</organism>
<feature type="compositionally biased region" description="Basic and acidic residues" evidence="1">
    <location>
        <begin position="80"/>
        <end position="110"/>
    </location>
</feature>
<evidence type="ECO:0000256" key="1">
    <source>
        <dbReference type="SAM" id="MobiDB-lite"/>
    </source>
</evidence>
<protein>
    <submittedName>
        <fullName evidence="2">Uncharacterized protein</fullName>
    </submittedName>
</protein>
<feature type="region of interest" description="Disordered" evidence="1">
    <location>
        <begin position="74"/>
        <end position="110"/>
    </location>
</feature>
<dbReference type="EMBL" id="JAHRIO010021148">
    <property type="protein sequence ID" value="MEQ2165314.1"/>
    <property type="molecule type" value="Genomic_DNA"/>
</dbReference>
<keyword evidence="3" id="KW-1185">Reference proteome</keyword>
<accession>A0ABV0N316</accession>
<gene>
    <name evidence="2" type="ORF">GOODEAATRI_015565</name>
</gene>
<comment type="caution">
    <text evidence="2">The sequence shown here is derived from an EMBL/GenBank/DDBJ whole genome shotgun (WGS) entry which is preliminary data.</text>
</comment>
<proteinExistence type="predicted"/>
<dbReference type="Proteomes" id="UP001476798">
    <property type="component" value="Unassembled WGS sequence"/>
</dbReference>
<name>A0ABV0N316_9TELE</name>
<feature type="non-terminal residue" evidence="2">
    <location>
        <position position="110"/>
    </location>
</feature>
<evidence type="ECO:0000313" key="3">
    <source>
        <dbReference type="Proteomes" id="UP001476798"/>
    </source>
</evidence>
<reference evidence="2 3" key="1">
    <citation type="submission" date="2021-06" db="EMBL/GenBank/DDBJ databases">
        <authorList>
            <person name="Palmer J.M."/>
        </authorList>
    </citation>
    <scope>NUCLEOTIDE SEQUENCE [LARGE SCALE GENOMIC DNA]</scope>
    <source>
        <strain evidence="2 3">GA_2019</strain>
        <tissue evidence="2">Muscle</tissue>
    </source>
</reference>